<sequence>MGKHCFQQNLREDLDSKLDQLSFDTNDAEEDWAAFRDVVYNTAIAHLDQNTRKYQDRLDDNDEDIQKLLDEKREAFRFLQQDTRSASKKAAYNSIKSKDQAKLTEMQDSWLSGKADEIQKYANSNNSKHFYDALKSIYMIKSSGTLPLLSADGSTLLTDKNAILKR</sequence>
<organism evidence="1 2">
    <name type="scientific">Pleurodeles waltl</name>
    <name type="common">Iberian ribbed newt</name>
    <dbReference type="NCBI Taxonomy" id="8319"/>
    <lineage>
        <taxon>Eukaryota</taxon>
        <taxon>Metazoa</taxon>
        <taxon>Chordata</taxon>
        <taxon>Craniata</taxon>
        <taxon>Vertebrata</taxon>
        <taxon>Euteleostomi</taxon>
        <taxon>Amphibia</taxon>
        <taxon>Batrachia</taxon>
        <taxon>Caudata</taxon>
        <taxon>Salamandroidea</taxon>
        <taxon>Salamandridae</taxon>
        <taxon>Pleurodelinae</taxon>
        <taxon>Pleurodeles</taxon>
    </lineage>
</organism>
<evidence type="ECO:0008006" key="3">
    <source>
        <dbReference type="Google" id="ProtNLM"/>
    </source>
</evidence>
<keyword evidence="2" id="KW-1185">Reference proteome</keyword>
<dbReference type="Proteomes" id="UP001066276">
    <property type="component" value="Chromosome 7"/>
</dbReference>
<name>A0AAV7PWE0_PLEWA</name>
<reference evidence="1" key="1">
    <citation type="journal article" date="2022" name="bioRxiv">
        <title>Sequencing and chromosome-scale assembly of the giantPleurodeles waltlgenome.</title>
        <authorList>
            <person name="Brown T."/>
            <person name="Elewa A."/>
            <person name="Iarovenko S."/>
            <person name="Subramanian E."/>
            <person name="Araus A.J."/>
            <person name="Petzold A."/>
            <person name="Susuki M."/>
            <person name="Suzuki K.-i.T."/>
            <person name="Hayashi T."/>
            <person name="Toyoda A."/>
            <person name="Oliveira C."/>
            <person name="Osipova E."/>
            <person name="Leigh N.D."/>
            <person name="Simon A."/>
            <person name="Yun M.H."/>
        </authorList>
    </citation>
    <scope>NUCLEOTIDE SEQUENCE</scope>
    <source>
        <strain evidence="1">20211129_DDA</strain>
        <tissue evidence="1">Liver</tissue>
    </source>
</reference>
<gene>
    <name evidence="1" type="ORF">NDU88_010958</name>
</gene>
<dbReference type="EMBL" id="JANPWB010000011">
    <property type="protein sequence ID" value="KAJ1132651.1"/>
    <property type="molecule type" value="Genomic_DNA"/>
</dbReference>
<proteinExistence type="predicted"/>
<evidence type="ECO:0000313" key="2">
    <source>
        <dbReference type="Proteomes" id="UP001066276"/>
    </source>
</evidence>
<evidence type="ECO:0000313" key="1">
    <source>
        <dbReference type="EMBL" id="KAJ1132651.1"/>
    </source>
</evidence>
<protein>
    <recommendedName>
        <fullName evidence="3">Lysozyme inhibitor LprI N-terminal domain-containing protein</fullName>
    </recommendedName>
</protein>
<accession>A0AAV7PWE0</accession>
<dbReference type="AlphaFoldDB" id="A0AAV7PWE0"/>
<comment type="caution">
    <text evidence="1">The sequence shown here is derived from an EMBL/GenBank/DDBJ whole genome shotgun (WGS) entry which is preliminary data.</text>
</comment>